<feature type="coiled-coil region" evidence="1">
    <location>
        <begin position="294"/>
        <end position="321"/>
    </location>
</feature>
<dbReference type="InterPro" id="IPR051608">
    <property type="entry name" value="RQC_Subunit_NEMF"/>
</dbReference>
<evidence type="ECO:0000313" key="3">
    <source>
        <dbReference type="EMBL" id="MDR6239036.1"/>
    </source>
</evidence>
<dbReference type="EMBL" id="JAVDQD010000002">
    <property type="protein sequence ID" value="MDR6239036.1"/>
    <property type="molecule type" value="Genomic_DNA"/>
</dbReference>
<dbReference type="AlphaFoldDB" id="A0AAE4BRU0"/>
<dbReference type="GO" id="GO:0072344">
    <property type="term" value="P:rescue of stalled ribosome"/>
    <property type="evidence" value="ECO:0007669"/>
    <property type="project" value="TreeGrafter"/>
</dbReference>
<dbReference type="Pfam" id="PF05833">
    <property type="entry name" value="NFACT_N"/>
    <property type="match status" value="1"/>
</dbReference>
<organism evidence="3 4">
    <name type="scientific">Aureibacter tunicatorum</name>
    <dbReference type="NCBI Taxonomy" id="866807"/>
    <lineage>
        <taxon>Bacteria</taxon>
        <taxon>Pseudomonadati</taxon>
        <taxon>Bacteroidota</taxon>
        <taxon>Cytophagia</taxon>
        <taxon>Cytophagales</taxon>
        <taxon>Persicobacteraceae</taxon>
        <taxon>Aureibacter</taxon>
    </lineage>
</organism>
<reference evidence="3" key="1">
    <citation type="submission" date="2023-07" db="EMBL/GenBank/DDBJ databases">
        <title>Genomic Encyclopedia of Type Strains, Phase IV (KMG-IV): sequencing the most valuable type-strain genomes for metagenomic binning, comparative biology and taxonomic classification.</title>
        <authorList>
            <person name="Goeker M."/>
        </authorList>
    </citation>
    <scope>NUCLEOTIDE SEQUENCE</scope>
    <source>
        <strain evidence="3">DSM 26174</strain>
    </source>
</reference>
<gene>
    <name evidence="3" type="ORF">HNQ88_002073</name>
</gene>
<evidence type="ECO:0000259" key="2">
    <source>
        <dbReference type="Pfam" id="PF05670"/>
    </source>
</evidence>
<feature type="domain" description="NFACT RNA-binding" evidence="2">
    <location>
        <begin position="357"/>
        <end position="457"/>
    </location>
</feature>
<dbReference type="PANTHER" id="PTHR15239">
    <property type="entry name" value="NUCLEAR EXPORT MEDIATOR FACTOR NEMF"/>
    <property type="match status" value="1"/>
</dbReference>
<comment type="caution">
    <text evidence="3">The sequence shown here is derived from an EMBL/GenBank/DDBJ whole genome shotgun (WGS) entry which is preliminary data.</text>
</comment>
<dbReference type="InterPro" id="IPR008532">
    <property type="entry name" value="NFACT_RNA-bd"/>
</dbReference>
<dbReference type="GO" id="GO:1990112">
    <property type="term" value="C:RQC complex"/>
    <property type="evidence" value="ECO:0007669"/>
    <property type="project" value="TreeGrafter"/>
</dbReference>
<proteinExistence type="predicted"/>
<evidence type="ECO:0000313" key="4">
    <source>
        <dbReference type="Proteomes" id="UP001185092"/>
    </source>
</evidence>
<evidence type="ECO:0000256" key="1">
    <source>
        <dbReference type="SAM" id="Coils"/>
    </source>
</evidence>
<protein>
    <submittedName>
        <fullName evidence="3">Ribosome quality control (RQC) complex YloA/Tae2 family protein</fullName>
    </submittedName>
</protein>
<name>A0AAE4BRU0_9BACT</name>
<accession>A0AAE4BRU0</accession>
<keyword evidence="4" id="KW-1185">Reference proteome</keyword>
<dbReference type="GO" id="GO:0000049">
    <property type="term" value="F:tRNA binding"/>
    <property type="evidence" value="ECO:0007669"/>
    <property type="project" value="TreeGrafter"/>
</dbReference>
<dbReference type="Pfam" id="PF05670">
    <property type="entry name" value="NFACT-R_1"/>
    <property type="match status" value="1"/>
</dbReference>
<sequence length="470" mass="55035">MKAYLMGDFSCLYFPKDFRPAKRNRIDLFQEIINKKVIGIKQYLNERSFSINFEDNFKLLFKMHGNRSNLILFHDGKLTEIFKSHLLSDHDINIDELDRNLDLTKENFIESEGNLKKVFPTFGLRIRKEIESQGFNTETTLEGKWNIVSKTLDYIENPKYYLGFENGLYYLTFFPEQNNKLVQGTAFEAINEFFITFSKDYHLNRERAEATKSNNQQVKKTEQYIKKAEKKINELVNGVKYNEIADVIMANLHAIPQNSDKVELYNFYSDSNISIALKKNHTPQKNAEIYYKKSKNQKIEIDKLNQNLDKKLEELIELNIYSDELKASDNIKELRKLIKAHQQVNTKKSQSDLLPYFKFHFNKFEIWVGRNPKANDSLTQKHAYKEDLWLHAKDVPGSHVIIKHQANKAFPKDVIEHAAQIAAYYSKRKTDSLCPVTYTPKKYIRKPKGLAAGKVIIDKENVILVQPQRP</sequence>
<dbReference type="GO" id="GO:0043023">
    <property type="term" value="F:ribosomal large subunit binding"/>
    <property type="evidence" value="ECO:0007669"/>
    <property type="project" value="TreeGrafter"/>
</dbReference>
<dbReference type="RefSeq" id="WP_309938543.1">
    <property type="nucleotide sequence ID" value="NZ_AP025305.1"/>
</dbReference>
<keyword evidence="1" id="KW-0175">Coiled coil</keyword>
<dbReference type="PANTHER" id="PTHR15239:SF6">
    <property type="entry name" value="RIBOSOME QUALITY CONTROL COMPLEX SUBUNIT NEMF"/>
    <property type="match status" value="1"/>
</dbReference>
<dbReference type="Proteomes" id="UP001185092">
    <property type="component" value="Unassembled WGS sequence"/>
</dbReference>